<keyword evidence="3" id="KW-1185">Reference proteome</keyword>
<dbReference type="Proteomes" id="UP001461498">
    <property type="component" value="Unassembled WGS sequence"/>
</dbReference>
<evidence type="ECO:0000313" key="2">
    <source>
        <dbReference type="EMBL" id="KAK9500336.1"/>
    </source>
</evidence>
<name>A0AAW1CPJ6_9HEMI</name>
<comment type="caution">
    <text evidence="2">The sequence shown here is derived from an EMBL/GenBank/DDBJ whole genome shotgun (WGS) entry which is preliminary data.</text>
</comment>
<dbReference type="AlphaFoldDB" id="A0AAW1CPJ6"/>
<protein>
    <recommendedName>
        <fullName evidence="4">MHC class I antigen</fullName>
    </recommendedName>
</protein>
<accession>A0AAW1CPJ6</accession>
<feature type="region of interest" description="Disordered" evidence="1">
    <location>
        <begin position="23"/>
        <end position="43"/>
    </location>
</feature>
<organism evidence="2 3">
    <name type="scientific">Rhynocoris fuscipes</name>
    <dbReference type="NCBI Taxonomy" id="488301"/>
    <lineage>
        <taxon>Eukaryota</taxon>
        <taxon>Metazoa</taxon>
        <taxon>Ecdysozoa</taxon>
        <taxon>Arthropoda</taxon>
        <taxon>Hexapoda</taxon>
        <taxon>Insecta</taxon>
        <taxon>Pterygota</taxon>
        <taxon>Neoptera</taxon>
        <taxon>Paraneoptera</taxon>
        <taxon>Hemiptera</taxon>
        <taxon>Heteroptera</taxon>
        <taxon>Panheteroptera</taxon>
        <taxon>Cimicomorpha</taxon>
        <taxon>Reduviidae</taxon>
        <taxon>Harpactorinae</taxon>
        <taxon>Harpactorini</taxon>
        <taxon>Rhynocoris</taxon>
    </lineage>
</organism>
<evidence type="ECO:0008006" key="4">
    <source>
        <dbReference type="Google" id="ProtNLM"/>
    </source>
</evidence>
<dbReference type="EMBL" id="JAPXFL010000010">
    <property type="protein sequence ID" value="KAK9500336.1"/>
    <property type="molecule type" value="Genomic_DNA"/>
</dbReference>
<gene>
    <name evidence="2" type="ORF">O3M35_001617</name>
</gene>
<sequence>MDTVLSNRLQVVMWDCDKKTIMRPKPTGTKYTDPTENRDPTPLEQGSAAIVAYTRSVSDGRLLWPQLPALRQQQGCENAE</sequence>
<proteinExistence type="predicted"/>
<evidence type="ECO:0000256" key="1">
    <source>
        <dbReference type="SAM" id="MobiDB-lite"/>
    </source>
</evidence>
<reference evidence="2 3" key="1">
    <citation type="submission" date="2022-12" db="EMBL/GenBank/DDBJ databases">
        <title>Chromosome-level genome assembly of true bugs.</title>
        <authorList>
            <person name="Ma L."/>
            <person name="Li H."/>
        </authorList>
    </citation>
    <scope>NUCLEOTIDE SEQUENCE [LARGE SCALE GENOMIC DNA]</scope>
    <source>
        <strain evidence="2">Lab_2022b</strain>
    </source>
</reference>
<evidence type="ECO:0000313" key="3">
    <source>
        <dbReference type="Proteomes" id="UP001461498"/>
    </source>
</evidence>